<name>N1QIT2_SPHMS</name>
<evidence type="ECO:0000256" key="2">
    <source>
        <dbReference type="SAM" id="SignalP"/>
    </source>
</evidence>
<proteinExistence type="predicted"/>
<protein>
    <recommendedName>
        <fullName evidence="5">Secreted protein</fullName>
    </recommendedName>
</protein>
<evidence type="ECO:0000313" key="3">
    <source>
        <dbReference type="EMBL" id="EMF10494.1"/>
    </source>
</evidence>
<evidence type="ECO:0008006" key="5">
    <source>
        <dbReference type="Google" id="ProtNLM"/>
    </source>
</evidence>
<dbReference type="AlphaFoldDB" id="N1QIT2"/>
<dbReference type="HOGENOM" id="CLU_2160008_0_0_1"/>
<feature type="signal peptide" evidence="2">
    <location>
        <begin position="1"/>
        <end position="28"/>
    </location>
</feature>
<evidence type="ECO:0000256" key="1">
    <source>
        <dbReference type="SAM" id="MobiDB-lite"/>
    </source>
</evidence>
<keyword evidence="4" id="KW-1185">Reference proteome</keyword>
<sequence length="111" mass="12218">MERSIAVRALLLSARLFSLNTTTTTTTATTAPHPPTQQTRTPDLERVTNLLARPLARPNRYPPPDSELCCTRTFPTHRHSAPDKQLSGGNSTFLIIVLILGTTSERFADFG</sequence>
<feature type="region of interest" description="Disordered" evidence="1">
    <location>
        <begin position="22"/>
        <end position="41"/>
    </location>
</feature>
<dbReference type="Proteomes" id="UP000016931">
    <property type="component" value="Unassembled WGS sequence"/>
</dbReference>
<keyword evidence="2" id="KW-0732">Signal</keyword>
<evidence type="ECO:0000313" key="4">
    <source>
        <dbReference type="Proteomes" id="UP000016931"/>
    </source>
</evidence>
<dbReference type="GeneID" id="27899270"/>
<dbReference type="EMBL" id="KB456267">
    <property type="protein sequence ID" value="EMF10494.1"/>
    <property type="molecule type" value="Genomic_DNA"/>
</dbReference>
<dbReference type="RefSeq" id="XP_016758615.1">
    <property type="nucleotide sequence ID" value="XM_016902133.1"/>
</dbReference>
<feature type="chain" id="PRO_5004109907" description="Secreted protein" evidence="2">
    <location>
        <begin position="29"/>
        <end position="111"/>
    </location>
</feature>
<reference evidence="3 4" key="1">
    <citation type="journal article" date="2012" name="PLoS Pathog.">
        <title>Diverse lifestyles and strategies of plant pathogenesis encoded in the genomes of eighteen Dothideomycetes fungi.</title>
        <authorList>
            <person name="Ohm R.A."/>
            <person name="Feau N."/>
            <person name="Henrissat B."/>
            <person name="Schoch C.L."/>
            <person name="Horwitz B.A."/>
            <person name="Barry K.W."/>
            <person name="Condon B.J."/>
            <person name="Copeland A.C."/>
            <person name="Dhillon B."/>
            <person name="Glaser F."/>
            <person name="Hesse C.N."/>
            <person name="Kosti I."/>
            <person name="LaButti K."/>
            <person name="Lindquist E.A."/>
            <person name="Lucas S."/>
            <person name="Salamov A.A."/>
            <person name="Bradshaw R.E."/>
            <person name="Ciuffetti L."/>
            <person name="Hamelin R.C."/>
            <person name="Kema G.H.J."/>
            <person name="Lawrence C."/>
            <person name="Scott J.A."/>
            <person name="Spatafora J.W."/>
            <person name="Turgeon B.G."/>
            <person name="de Wit P.J.G.M."/>
            <person name="Zhong S."/>
            <person name="Goodwin S.B."/>
            <person name="Grigoriev I.V."/>
        </authorList>
    </citation>
    <scope>NUCLEOTIDE SEQUENCE [LARGE SCALE GENOMIC DNA]</scope>
    <source>
        <strain evidence="3 4">SO2202</strain>
    </source>
</reference>
<accession>N1QIT2</accession>
<gene>
    <name evidence="3" type="ORF">SEPMUDRAFT_127203</name>
</gene>
<organism evidence="3 4">
    <name type="scientific">Sphaerulina musiva (strain SO2202)</name>
    <name type="common">Poplar stem canker fungus</name>
    <name type="synonym">Septoria musiva</name>
    <dbReference type="NCBI Taxonomy" id="692275"/>
    <lineage>
        <taxon>Eukaryota</taxon>
        <taxon>Fungi</taxon>
        <taxon>Dikarya</taxon>
        <taxon>Ascomycota</taxon>
        <taxon>Pezizomycotina</taxon>
        <taxon>Dothideomycetes</taxon>
        <taxon>Dothideomycetidae</taxon>
        <taxon>Mycosphaerellales</taxon>
        <taxon>Mycosphaerellaceae</taxon>
        <taxon>Sphaerulina</taxon>
    </lineage>
</organism>